<name>A0A6S7KGH4_PARCT</name>
<organism evidence="1 2">
    <name type="scientific">Paramuricea clavata</name>
    <name type="common">Red gorgonian</name>
    <name type="synonym">Violescent sea-whip</name>
    <dbReference type="NCBI Taxonomy" id="317549"/>
    <lineage>
        <taxon>Eukaryota</taxon>
        <taxon>Metazoa</taxon>
        <taxon>Cnidaria</taxon>
        <taxon>Anthozoa</taxon>
        <taxon>Octocorallia</taxon>
        <taxon>Malacalcyonacea</taxon>
        <taxon>Plexauridae</taxon>
        <taxon>Paramuricea</taxon>
    </lineage>
</organism>
<accession>A0A6S7KGH4</accession>
<dbReference type="OrthoDB" id="5987336at2759"/>
<dbReference type="InterPro" id="IPR006571">
    <property type="entry name" value="TLDc_dom"/>
</dbReference>
<dbReference type="Proteomes" id="UP001152795">
    <property type="component" value="Unassembled WGS sequence"/>
</dbReference>
<dbReference type="AlphaFoldDB" id="A0A6S7KGH4"/>
<sequence>MKILRQLEREKAELKQIIGNMNETLNNLLSFGKDGVFPGSNILFGEHDYGTLIKSWIGRTTTAKLCWRATRDGWASSTFHSNCDNKKPTVTLIKVGSYIFGGYATESWG</sequence>
<dbReference type="EMBL" id="CACRXK020027920">
    <property type="protein sequence ID" value="CAB4041190.1"/>
    <property type="molecule type" value="Genomic_DNA"/>
</dbReference>
<evidence type="ECO:0000313" key="1">
    <source>
        <dbReference type="EMBL" id="CAB4041190.1"/>
    </source>
</evidence>
<proteinExistence type="predicted"/>
<evidence type="ECO:0000313" key="2">
    <source>
        <dbReference type="Proteomes" id="UP001152795"/>
    </source>
</evidence>
<comment type="caution">
    <text evidence="1">The sequence shown here is derived from an EMBL/GenBank/DDBJ whole genome shotgun (WGS) entry which is preliminary data.</text>
</comment>
<reference evidence="1" key="1">
    <citation type="submission" date="2020-04" db="EMBL/GenBank/DDBJ databases">
        <authorList>
            <person name="Alioto T."/>
            <person name="Alioto T."/>
            <person name="Gomez Garrido J."/>
        </authorList>
    </citation>
    <scope>NUCLEOTIDE SEQUENCE</scope>
    <source>
        <strain evidence="1">A484AB</strain>
    </source>
</reference>
<dbReference type="PROSITE" id="PS51886">
    <property type="entry name" value="TLDC"/>
    <property type="match status" value="1"/>
</dbReference>
<dbReference type="Pfam" id="PF07534">
    <property type="entry name" value="TLD"/>
    <property type="match status" value="1"/>
</dbReference>
<gene>
    <name evidence="1" type="ORF">PACLA_8A089753</name>
</gene>
<protein>
    <submittedName>
        <fullName evidence="1">Uncharacterized protein</fullName>
    </submittedName>
</protein>
<feature type="non-terminal residue" evidence="1">
    <location>
        <position position="109"/>
    </location>
</feature>
<keyword evidence="2" id="KW-1185">Reference proteome</keyword>